<dbReference type="PANTHER" id="PTHR48097">
    <property type="entry name" value="L-THREONINE ALDOLASE-RELATED"/>
    <property type="match status" value="1"/>
</dbReference>
<gene>
    <name evidence="5" type="ORF">SAMN02745189_00315</name>
</gene>
<comment type="cofactor">
    <cofactor evidence="1">
        <name>pyridoxal 5'-phosphate</name>
        <dbReference type="ChEBI" id="CHEBI:597326"/>
    </cofactor>
</comment>
<comment type="similarity">
    <text evidence="2">Belongs to the threonine aldolase family.</text>
</comment>
<feature type="domain" description="Aromatic amino acid beta-eliminating lyase/threonine aldolase" evidence="4">
    <location>
        <begin position="30"/>
        <end position="289"/>
    </location>
</feature>
<dbReference type="PANTHER" id="PTHR48097:SF5">
    <property type="entry name" value="LOW SPECIFICITY L-THREONINE ALDOLASE"/>
    <property type="match status" value="1"/>
</dbReference>
<dbReference type="Proteomes" id="UP000184206">
    <property type="component" value="Unassembled WGS sequence"/>
</dbReference>
<evidence type="ECO:0000313" key="5">
    <source>
        <dbReference type="EMBL" id="SHL48726.1"/>
    </source>
</evidence>
<keyword evidence="6" id="KW-1185">Reference proteome</keyword>
<evidence type="ECO:0000259" key="4">
    <source>
        <dbReference type="Pfam" id="PF01212"/>
    </source>
</evidence>
<dbReference type="InterPro" id="IPR015422">
    <property type="entry name" value="PyrdxlP-dep_Trfase_small"/>
</dbReference>
<keyword evidence="3" id="KW-0663">Pyridoxal phosphate</keyword>
<dbReference type="OrthoDB" id="9774495at2"/>
<evidence type="ECO:0000256" key="3">
    <source>
        <dbReference type="ARBA" id="ARBA00022898"/>
    </source>
</evidence>
<name>A0A1M7B1F4_9BACL</name>
<dbReference type="AlphaFoldDB" id="A0A1M7B1F4"/>
<sequence length="343" mass="38729">MIRFDNDYTEGAHRSILQRLVETNEEQLPGYGTDHHTTAAKEYIRKLSENDVDVHFVSGGTQANLTIISSALRPHQGVIAPSTGHITVHETGAIEATGHKVLEIEAENGKINAGQVREYVENHWNDPTHEHMPQPKMVCISQPTESGTLYSKKEFEAIRTVCDEKNLYLMVDGARLGYGLASKENDVTLRDLSNMCDVYYIGGTKVGALFGEAIVIAHDGLKEDFRYIIKQKGGMLAKGRLLGIQFEVLFENNLYVEVSEHAIEMADLLNEAFRSNDIEMYFPSPTNQIFPILTKNQMDRLSSKYAFHIWEHLDEERKAVRFCTSWSTKTEDVAALIKDINHL</sequence>
<dbReference type="Gene3D" id="3.40.640.10">
    <property type="entry name" value="Type I PLP-dependent aspartate aminotransferase-like (Major domain)"/>
    <property type="match status" value="1"/>
</dbReference>
<dbReference type="GO" id="GO:0016829">
    <property type="term" value="F:lyase activity"/>
    <property type="evidence" value="ECO:0007669"/>
    <property type="project" value="InterPro"/>
</dbReference>
<dbReference type="InterPro" id="IPR015421">
    <property type="entry name" value="PyrdxlP-dep_Trfase_major"/>
</dbReference>
<proteinExistence type="inferred from homology"/>
<evidence type="ECO:0000256" key="1">
    <source>
        <dbReference type="ARBA" id="ARBA00001933"/>
    </source>
</evidence>
<dbReference type="SUPFAM" id="SSF53383">
    <property type="entry name" value="PLP-dependent transferases"/>
    <property type="match status" value="1"/>
</dbReference>
<dbReference type="EMBL" id="FRCF01000002">
    <property type="protein sequence ID" value="SHL48726.1"/>
    <property type="molecule type" value="Genomic_DNA"/>
</dbReference>
<evidence type="ECO:0000256" key="2">
    <source>
        <dbReference type="ARBA" id="ARBA00006966"/>
    </source>
</evidence>
<dbReference type="InterPro" id="IPR001597">
    <property type="entry name" value="ArAA_b-elim_lyase/Thr_aldolase"/>
</dbReference>
<dbReference type="Gene3D" id="3.90.1150.10">
    <property type="entry name" value="Aspartate Aminotransferase, domain 1"/>
    <property type="match status" value="1"/>
</dbReference>
<dbReference type="RefSeq" id="WP_072707640.1">
    <property type="nucleotide sequence ID" value="NZ_FRCF01000002.1"/>
</dbReference>
<dbReference type="InterPro" id="IPR015424">
    <property type="entry name" value="PyrdxlP-dep_Trfase"/>
</dbReference>
<organism evidence="5 6">
    <name type="scientific">Lacicoccus alkaliphilus DSM 16010</name>
    <dbReference type="NCBI Taxonomy" id="1123231"/>
    <lineage>
        <taxon>Bacteria</taxon>
        <taxon>Bacillati</taxon>
        <taxon>Bacillota</taxon>
        <taxon>Bacilli</taxon>
        <taxon>Bacillales</taxon>
        <taxon>Salinicoccaceae</taxon>
        <taxon>Lacicoccus</taxon>
    </lineage>
</organism>
<reference evidence="5 6" key="1">
    <citation type="submission" date="2016-11" db="EMBL/GenBank/DDBJ databases">
        <authorList>
            <person name="Jaros S."/>
            <person name="Januszkiewicz K."/>
            <person name="Wedrychowicz H."/>
        </authorList>
    </citation>
    <scope>NUCLEOTIDE SEQUENCE [LARGE SCALE GENOMIC DNA]</scope>
    <source>
        <strain evidence="5 6">DSM 16010</strain>
    </source>
</reference>
<dbReference type="GO" id="GO:0006520">
    <property type="term" value="P:amino acid metabolic process"/>
    <property type="evidence" value="ECO:0007669"/>
    <property type="project" value="InterPro"/>
</dbReference>
<evidence type="ECO:0000313" key="6">
    <source>
        <dbReference type="Proteomes" id="UP000184206"/>
    </source>
</evidence>
<dbReference type="STRING" id="1123231.SAMN02745189_00315"/>
<protein>
    <submittedName>
        <fullName evidence="5">L-threonine aldolase</fullName>
    </submittedName>
</protein>
<accession>A0A1M7B1F4</accession>
<dbReference type="Pfam" id="PF01212">
    <property type="entry name" value="Beta_elim_lyase"/>
    <property type="match status" value="1"/>
</dbReference>